<evidence type="ECO:0000313" key="3">
    <source>
        <dbReference type="EMBL" id="EFX76395.1"/>
    </source>
</evidence>
<feature type="compositionally biased region" description="Low complexity" evidence="1">
    <location>
        <begin position="149"/>
        <end position="158"/>
    </location>
</feature>
<feature type="compositionally biased region" description="Low complexity" evidence="1">
    <location>
        <begin position="168"/>
        <end position="197"/>
    </location>
</feature>
<organism evidence="3 4">
    <name type="scientific">Daphnia pulex</name>
    <name type="common">Water flea</name>
    <dbReference type="NCBI Taxonomy" id="6669"/>
    <lineage>
        <taxon>Eukaryota</taxon>
        <taxon>Metazoa</taxon>
        <taxon>Ecdysozoa</taxon>
        <taxon>Arthropoda</taxon>
        <taxon>Crustacea</taxon>
        <taxon>Branchiopoda</taxon>
        <taxon>Diplostraca</taxon>
        <taxon>Cladocera</taxon>
        <taxon>Anomopoda</taxon>
        <taxon>Daphniidae</taxon>
        <taxon>Daphnia</taxon>
    </lineage>
</organism>
<keyword evidence="2" id="KW-1133">Transmembrane helix</keyword>
<dbReference type="EMBL" id="GL732568">
    <property type="protein sequence ID" value="EFX76395.1"/>
    <property type="molecule type" value="Genomic_DNA"/>
</dbReference>
<feature type="compositionally biased region" description="Polar residues" evidence="1">
    <location>
        <begin position="350"/>
        <end position="362"/>
    </location>
</feature>
<dbReference type="HOGENOM" id="CLU_644460_0_0_1"/>
<evidence type="ECO:0000256" key="2">
    <source>
        <dbReference type="SAM" id="Phobius"/>
    </source>
</evidence>
<feature type="compositionally biased region" description="Low complexity" evidence="1">
    <location>
        <begin position="287"/>
        <end position="311"/>
    </location>
</feature>
<evidence type="ECO:0000313" key="4">
    <source>
        <dbReference type="Proteomes" id="UP000000305"/>
    </source>
</evidence>
<keyword evidence="4" id="KW-1185">Reference proteome</keyword>
<keyword evidence="2" id="KW-0472">Membrane</keyword>
<accession>E9GVC9</accession>
<keyword evidence="2" id="KW-0812">Transmembrane</keyword>
<sequence>MTYQQWNHQHHYQAVPESRPLLMQPWQHEFGCPVPRPRSFSLGSRPTGQELLQVSTKRMYDTSPQIILPVDSNQNYCYSNNNNRTSDFKSKRHSRKCGWALVFILLLASGLSVLAWWKLRRSIVLDQEKNYPSVPAQQHYQPPPPPVPQQQQQQSAYHPLPPPPAALIPPGTQQQYYMPQQPTGWQQPQQQQHYQHVPPVPVEAQRNYQPQQYQQQQQQYNNPQHSYPQQYQQPHYGQPPQINPHHAQHYANHQPDVAHHQGEQVPRKSWMMEHVDNPVAQNEMRHQQQQFKPQQPQQQIHQQPKQQSQQSSPPPPPPPPPHVHHQQQQQPPMMEPVLSRQEERAKARNQARTMNPKKNSSKVQDDDIWEEKKVENDEIAVETPLKLRLEPALFSFTESVLGSDGTVFITSFEDDEDVTVEVIEEA</sequence>
<dbReference type="KEGG" id="dpx:DAPPUDRAFT_322251"/>
<gene>
    <name evidence="3" type="ORF">DAPPUDRAFT_322251</name>
</gene>
<dbReference type="AlphaFoldDB" id="E9GVC9"/>
<feature type="compositionally biased region" description="Pro residues" evidence="1">
    <location>
        <begin position="312"/>
        <end position="321"/>
    </location>
</feature>
<proteinExistence type="predicted"/>
<feature type="region of interest" description="Disordered" evidence="1">
    <location>
        <begin position="283"/>
        <end position="366"/>
    </location>
</feature>
<dbReference type="Proteomes" id="UP000000305">
    <property type="component" value="Unassembled WGS sequence"/>
</dbReference>
<protein>
    <submittedName>
        <fullName evidence="3">Uncharacterized protein</fullName>
    </submittedName>
</protein>
<dbReference type="OrthoDB" id="6375706at2759"/>
<reference evidence="3 4" key="1">
    <citation type="journal article" date="2011" name="Science">
        <title>The ecoresponsive genome of Daphnia pulex.</title>
        <authorList>
            <person name="Colbourne J.K."/>
            <person name="Pfrender M.E."/>
            <person name="Gilbert D."/>
            <person name="Thomas W.K."/>
            <person name="Tucker A."/>
            <person name="Oakley T.H."/>
            <person name="Tokishita S."/>
            <person name="Aerts A."/>
            <person name="Arnold G.J."/>
            <person name="Basu M.K."/>
            <person name="Bauer D.J."/>
            <person name="Caceres C.E."/>
            <person name="Carmel L."/>
            <person name="Casola C."/>
            <person name="Choi J.H."/>
            <person name="Detter J.C."/>
            <person name="Dong Q."/>
            <person name="Dusheyko S."/>
            <person name="Eads B.D."/>
            <person name="Frohlich T."/>
            <person name="Geiler-Samerotte K.A."/>
            <person name="Gerlach D."/>
            <person name="Hatcher P."/>
            <person name="Jogdeo S."/>
            <person name="Krijgsveld J."/>
            <person name="Kriventseva E.V."/>
            <person name="Kultz D."/>
            <person name="Laforsch C."/>
            <person name="Lindquist E."/>
            <person name="Lopez J."/>
            <person name="Manak J.R."/>
            <person name="Muller J."/>
            <person name="Pangilinan J."/>
            <person name="Patwardhan R.P."/>
            <person name="Pitluck S."/>
            <person name="Pritham E.J."/>
            <person name="Rechtsteiner A."/>
            <person name="Rho M."/>
            <person name="Rogozin I.B."/>
            <person name="Sakarya O."/>
            <person name="Salamov A."/>
            <person name="Schaack S."/>
            <person name="Shapiro H."/>
            <person name="Shiga Y."/>
            <person name="Skalitzky C."/>
            <person name="Smith Z."/>
            <person name="Souvorov A."/>
            <person name="Sung W."/>
            <person name="Tang Z."/>
            <person name="Tsuchiya D."/>
            <person name="Tu H."/>
            <person name="Vos H."/>
            <person name="Wang M."/>
            <person name="Wolf Y.I."/>
            <person name="Yamagata H."/>
            <person name="Yamada T."/>
            <person name="Ye Y."/>
            <person name="Shaw J.R."/>
            <person name="Andrews J."/>
            <person name="Crease T.J."/>
            <person name="Tang H."/>
            <person name="Lucas S.M."/>
            <person name="Robertson H.M."/>
            <person name="Bork P."/>
            <person name="Koonin E.V."/>
            <person name="Zdobnov E.M."/>
            <person name="Grigoriev I.V."/>
            <person name="Lynch M."/>
            <person name="Boore J.L."/>
        </authorList>
    </citation>
    <scope>NUCLEOTIDE SEQUENCE [LARGE SCALE GENOMIC DNA]</scope>
</reference>
<evidence type="ECO:0000256" key="1">
    <source>
        <dbReference type="SAM" id="MobiDB-lite"/>
    </source>
</evidence>
<dbReference type="InParanoid" id="E9GVC9"/>
<name>E9GVC9_DAPPU</name>
<feature type="compositionally biased region" description="Low complexity" evidence="1">
    <location>
        <begin position="205"/>
        <end position="240"/>
    </location>
</feature>
<feature type="transmembrane region" description="Helical" evidence="2">
    <location>
        <begin position="97"/>
        <end position="117"/>
    </location>
</feature>
<feature type="region of interest" description="Disordered" evidence="1">
    <location>
        <begin position="134"/>
        <end position="247"/>
    </location>
</feature>